<evidence type="ECO:0000256" key="2">
    <source>
        <dbReference type="ARBA" id="ARBA00023242"/>
    </source>
</evidence>
<gene>
    <name evidence="4" type="ORF">CTRG_01664</name>
</gene>
<dbReference type="GO" id="GO:0044778">
    <property type="term" value="P:meiotic DNA integrity checkpoint signaling"/>
    <property type="evidence" value="ECO:0007669"/>
    <property type="project" value="TreeGrafter"/>
</dbReference>
<sequence length="324" mass="36733">MRLKLMTRSTETLKETLSLISHIRKFVILKFSQQQLTIISVNGQTINSEPQVWCKLNMSSLFESIQVESIHGNTVSIELNIDLLLQTLKNFDKANSEGLNIRLQRTETSGKQGINTKAGRTASLALFYSNLNINANVINHTFKIPAKIVKDPINVLREPTHSDLGLIMKLPNEFVTMFKRLEKFKKTPSNDSVTIKASRRDGGFLGFILEEEGKYRVTISWNNRLEVQKQSANESQSLRDTVHQLSSQDGPTIDEDDEEDPTSVEDIDLNVRLKDWLSASKIVGRCKIVIVNIGLRECSLHCFLDDTDDVEIVYFINGYRTSQS</sequence>
<name>C5M732_CANTT</name>
<accession>C5M732</accession>
<dbReference type="GeneID" id="8301480"/>
<evidence type="ECO:0000313" key="4">
    <source>
        <dbReference type="EMBL" id="EER34802.1"/>
    </source>
</evidence>
<evidence type="ECO:0000256" key="3">
    <source>
        <dbReference type="SAM" id="MobiDB-lite"/>
    </source>
</evidence>
<dbReference type="STRING" id="294747.C5M732"/>
<evidence type="ECO:0008006" key="6">
    <source>
        <dbReference type="Google" id="ProtNLM"/>
    </source>
</evidence>
<dbReference type="HOGENOM" id="CLU_074844_0_0_1"/>
<dbReference type="GO" id="GO:0030896">
    <property type="term" value="C:checkpoint clamp complex"/>
    <property type="evidence" value="ECO:0007669"/>
    <property type="project" value="InterPro"/>
</dbReference>
<dbReference type="PANTHER" id="PTHR12900">
    <property type="entry name" value="MITOTIC AND DNA DAMAGE CHECKPOINT PROTEIN HUS1"/>
    <property type="match status" value="1"/>
</dbReference>
<dbReference type="Proteomes" id="UP000002037">
    <property type="component" value="Unassembled WGS sequence"/>
</dbReference>
<dbReference type="OrthoDB" id="419537at2759"/>
<dbReference type="GO" id="GO:0035861">
    <property type="term" value="C:site of double-strand break"/>
    <property type="evidence" value="ECO:0007669"/>
    <property type="project" value="TreeGrafter"/>
</dbReference>
<dbReference type="RefSeq" id="XP_002547357.1">
    <property type="nucleotide sequence ID" value="XM_002547311.1"/>
</dbReference>
<dbReference type="Pfam" id="PF04005">
    <property type="entry name" value="Hus1"/>
    <property type="match status" value="1"/>
</dbReference>
<dbReference type="Gene3D" id="3.70.10.10">
    <property type="match status" value="1"/>
</dbReference>
<dbReference type="GO" id="GO:0006289">
    <property type="term" value="P:nucleotide-excision repair"/>
    <property type="evidence" value="ECO:0007669"/>
    <property type="project" value="TreeGrafter"/>
</dbReference>
<dbReference type="InterPro" id="IPR007150">
    <property type="entry name" value="HUS1/Mec3"/>
</dbReference>
<reference evidence="4 5" key="1">
    <citation type="journal article" date="2009" name="Nature">
        <title>Evolution of pathogenicity and sexual reproduction in eight Candida genomes.</title>
        <authorList>
            <person name="Butler G."/>
            <person name="Rasmussen M.D."/>
            <person name="Lin M.F."/>
            <person name="Santos M.A."/>
            <person name="Sakthikumar S."/>
            <person name="Munro C.A."/>
            <person name="Rheinbay E."/>
            <person name="Grabherr M."/>
            <person name="Forche A."/>
            <person name="Reedy J.L."/>
            <person name="Agrafioti I."/>
            <person name="Arnaud M.B."/>
            <person name="Bates S."/>
            <person name="Brown A.J."/>
            <person name="Brunke S."/>
            <person name="Costanzo M.C."/>
            <person name="Fitzpatrick D.A."/>
            <person name="de Groot P.W."/>
            <person name="Harris D."/>
            <person name="Hoyer L.L."/>
            <person name="Hube B."/>
            <person name="Klis F.M."/>
            <person name="Kodira C."/>
            <person name="Lennard N."/>
            <person name="Logue M.E."/>
            <person name="Martin R."/>
            <person name="Neiman A.M."/>
            <person name="Nikolaou E."/>
            <person name="Quail M.A."/>
            <person name="Quinn J."/>
            <person name="Santos M.C."/>
            <person name="Schmitzberger F.F."/>
            <person name="Sherlock G."/>
            <person name="Shah P."/>
            <person name="Silverstein K.A."/>
            <person name="Skrzypek M.S."/>
            <person name="Soll D."/>
            <person name="Staggs R."/>
            <person name="Stansfield I."/>
            <person name="Stumpf M.P."/>
            <person name="Sudbery P.E."/>
            <person name="Srikantha T."/>
            <person name="Zeng Q."/>
            <person name="Berman J."/>
            <person name="Berriman M."/>
            <person name="Heitman J."/>
            <person name="Gow N.A."/>
            <person name="Lorenz M.C."/>
            <person name="Birren B.W."/>
            <person name="Kellis M."/>
            <person name="Cuomo C.A."/>
        </authorList>
    </citation>
    <scope>NUCLEOTIDE SEQUENCE [LARGE SCALE GENOMIC DNA]</scope>
    <source>
        <strain evidence="5">ATCC MYA-3404 / T1</strain>
    </source>
</reference>
<proteinExistence type="predicted"/>
<dbReference type="KEGG" id="ctp:CTRG_01664"/>
<organism evidence="4 5">
    <name type="scientific">Candida tropicalis (strain ATCC MYA-3404 / T1)</name>
    <name type="common">Yeast</name>
    <dbReference type="NCBI Taxonomy" id="294747"/>
    <lineage>
        <taxon>Eukaryota</taxon>
        <taxon>Fungi</taxon>
        <taxon>Dikarya</taxon>
        <taxon>Ascomycota</taxon>
        <taxon>Saccharomycotina</taxon>
        <taxon>Pichiomycetes</taxon>
        <taxon>Debaryomycetaceae</taxon>
        <taxon>Candida/Lodderomyces clade</taxon>
        <taxon>Candida</taxon>
    </lineage>
</organism>
<dbReference type="GO" id="GO:0000723">
    <property type="term" value="P:telomere maintenance"/>
    <property type="evidence" value="ECO:0007669"/>
    <property type="project" value="TreeGrafter"/>
</dbReference>
<dbReference type="GO" id="GO:0033314">
    <property type="term" value="P:mitotic DNA replication checkpoint signaling"/>
    <property type="evidence" value="ECO:0007669"/>
    <property type="project" value="TreeGrafter"/>
</dbReference>
<dbReference type="GO" id="GO:0000724">
    <property type="term" value="P:double-strand break repair via homologous recombination"/>
    <property type="evidence" value="ECO:0007669"/>
    <property type="project" value="TreeGrafter"/>
</dbReference>
<evidence type="ECO:0000313" key="5">
    <source>
        <dbReference type="Proteomes" id="UP000002037"/>
    </source>
</evidence>
<feature type="compositionally biased region" description="Acidic residues" evidence="3">
    <location>
        <begin position="252"/>
        <end position="262"/>
    </location>
</feature>
<comment type="subcellular location">
    <subcellularLocation>
        <location evidence="1">Nucleus</location>
    </subcellularLocation>
</comment>
<dbReference type="GO" id="GO:0031573">
    <property type="term" value="P:mitotic intra-S DNA damage checkpoint signaling"/>
    <property type="evidence" value="ECO:0007669"/>
    <property type="project" value="TreeGrafter"/>
</dbReference>
<keyword evidence="2" id="KW-0539">Nucleus</keyword>
<keyword evidence="5" id="KW-1185">Reference proteome</keyword>
<dbReference type="VEuPathDB" id="FungiDB:CTRG_01664"/>
<dbReference type="PANTHER" id="PTHR12900:SF0">
    <property type="entry name" value="CHECKPOINT PROTEIN"/>
    <property type="match status" value="1"/>
</dbReference>
<evidence type="ECO:0000256" key="1">
    <source>
        <dbReference type="ARBA" id="ARBA00004123"/>
    </source>
</evidence>
<dbReference type="EMBL" id="GG692396">
    <property type="protein sequence ID" value="EER34802.1"/>
    <property type="molecule type" value="Genomic_DNA"/>
</dbReference>
<dbReference type="AlphaFoldDB" id="C5M732"/>
<feature type="compositionally biased region" description="Polar residues" evidence="3">
    <location>
        <begin position="232"/>
        <end position="250"/>
    </location>
</feature>
<feature type="region of interest" description="Disordered" evidence="3">
    <location>
        <begin position="232"/>
        <end position="262"/>
    </location>
</feature>
<dbReference type="eggNOG" id="ENOG502RA7D">
    <property type="taxonomic scope" value="Eukaryota"/>
</dbReference>
<protein>
    <recommendedName>
        <fullName evidence="6">Checkpoint protein</fullName>
    </recommendedName>
</protein>